<keyword evidence="1" id="KW-1133">Transmembrane helix</keyword>
<comment type="caution">
    <text evidence="2">The sequence shown here is derived from an EMBL/GenBank/DDBJ whole genome shotgun (WGS) entry which is preliminary data.</text>
</comment>
<dbReference type="EMBL" id="BLLH01000004">
    <property type="protein sequence ID" value="GFH40628.1"/>
    <property type="molecule type" value="Genomic_DNA"/>
</dbReference>
<evidence type="ECO:0000313" key="3">
    <source>
        <dbReference type="Proteomes" id="UP000475928"/>
    </source>
</evidence>
<protein>
    <submittedName>
        <fullName evidence="2">Uncharacterized protein</fullName>
    </submittedName>
</protein>
<proteinExistence type="predicted"/>
<accession>A0A6A0B834</accession>
<keyword evidence="1" id="KW-0812">Transmembrane</keyword>
<feature type="transmembrane region" description="Helical" evidence="1">
    <location>
        <begin position="67"/>
        <end position="88"/>
    </location>
</feature>
<name>A0A6A0B834_9LACT</name>
<feature type="transmembrane region" description="Helical" evidence="1">
    <location>
        <begin position="21"/>
        <end position="47"/>
    </location>
</feature>
<gene>
    <name evidence="2" type="ORF">Hs20B_10260</name>
</gene>
<keyword evidence="1" id="KW-0472">Membrane</keyword>
<evidence type="ECO:0000256" key="1">
    <source>
        <dbReference type="SAM" id="Phobius"/>
    </source>
</evidence>
<reference evidence="2 3" key="1">
    <citation type="submission" date="2020-02" db="EMBL/GenBank/DDBJ databases">
        <title>Draft genome sequence of Lactococcus sp. Hs20B0-1.</title>
        <authorList>
            <person name="Noda S."/>
            <person name="Yuki M."/>
            <person name="Ohkuma M."/>
        </authorList>
    </citation>
    <scope>NUCLEOTIDE SEQUENCE [LARGE SCALE GENOMIC DNA]</scope>
    <source>
        <strain evidence="2 3">Hs20B0-1</strain>
    </source>
</reference>
<organism evidence="2 3">
    <name type="scientific">Pseudolactococcus insecticola</name>
    <dbReference type="NCBI Taxonomy" id="2709158"/>
    <lineage>
        <taxon>Bacteria</taxon>
        <taxon>Bacillati</taxon>
        <taxon>Bacillota</taxon>
        <taxon>Bacilli</taxon>
        <taxon>Lactobacillales</taxon>
        <taxon>Streptococcaceae</taxon>
        <taxon>Pseudolactococcus</taxon>
    </lineage>
</organism>
<dbReference type="AlphaFoldDB" id="A0A6A0B834"/>
<evidence type="ECO:0000313" key="2">
    <source>
        <dbReference type="EMBL" id="GFH40628.1"/>
    </source>
</evidence>
<dbReference type="RefSeq" id="WP_228407499.1">
    <property type="nucleotide sequence ID" value="NZ_BLLH01000004.1"/>
</dbReference>
<keyword evidence="3" id="KW-1185">Reference proteome</keyword>
<dbReference type="Proteomes" id="UP000475928">
    <property type="component" value="Unassembled WGS sequence"/>
</dbReference>
<sequence length="120" mass="12975">MADESQAHTSKMRKILSFIPTALSSTVSLYIYLFLFIYLVIFGGLGLLSQLKFLAPSANAQLILGNYTNVLSALGASIAAGTSASIHARQKKHQNELMQEIAKLHAKIDGLKVKARVDGD</sequence>